<evidence type="ECO:0000313" key="1">
    <source>
        <dbReference type="EMBL" id="CAG8651533.1"/>
    </source>
</evidence>
<keyword evidence="2" id="KW-1185">Reference proteome</keyword>
<comment type="caution">
    <text evidence="1">The sequence shown here is derived from an EMBL/GenBank/DDBJ whole genome shotgun (WGS) entry which is preliminary data.</text>
</comment>
<dbReference type="EMBL" id="CAJVPM010023912">
    <property type="protein sequence ID" value="CAG8651533.1"/>
    <property type="molecule type" value="Genomic_DNA"/>
</dbReference>
<feature type="non-terminal residue" evidence="1">
    <location>
        <position position="59"/>
    </location>
</feature>
<proteinExistence type="predicted"/>
<evidence type="ECO:0000313" key="2">
    <source>
        <dbReference type="Proteomes" id="UP000789860"/>
    </source>
</evidence>
<reference evidence="1" key="1">
    <citation type="submission" date="2021-06" db="EMBL/GenBank/DDBJ databases">
        <authorList>
            <person name="Kallberg Y."/>
            <person name="Tangrot J."/>
            <person name="Rosling A."/>
        </authorList>
    </citation>
    <scope>NUCLEOTIDE SEQUENCE</scope>
    <source>
        <strain evidence="1">AU212A</strain>
    </source>
</reference>
<organism evidence="1 2">
    <name type="scientific">Scutellospora calospora</name>
    <dbReference type="NCBI Taxonomy" id="85575"/>
    <lineage>
        <taxon>Eukaryota</taxon>
        <taxon>Fungi</taxon>
        <taxon>Fungi incertae sedis</taxon>
        <taxon>Mucoromycota</taxon>
        <taxon>Glomeromycotina</taxon>
        <taxon>Glomeromycetes</taxon>
        <taxon>Diversisporales</taxon>
        <taxon>Gigasporaceae</taxon>
        <taxon>Scutellospora</taxon>
    </lineage>
</organism>
<protein>
    <submittedName>
        <fullName evidence="1">3278_t:CDS:1</fullName>
    </submittedName>
</protein>
<sequence length="59" mass="6864">LLVVKRHKWPLIKRLKSFSELQNYEGSAYNQITKSQNSNRMLLLNIDSNNSQSANNTKE</sequence>
<dbReference type="Proteomes" id="UP000789860">
    <property type="component" value="Unassembled WGS sequence"/>
</dbReference>
<name>A0ACA9NI39_9GLOM</name>
<feature type="non-terminal residue" evidence="1">
    <location>
        <position position="1"/>
    </location>
</feature>
<gene>
    <name evidence="1" type="ORF">SCALOS_LOCUS8681</name>
</gene>
<accession>A0ACA9NI39</accession>